<dbReference type="PANTHER" id="PTHR30619">
    <property type="entry name" value="DNA INTERNALIZATION/COMPETENCE PROTEIN COMEC/REC2"/>
    <property type="match status" value="1"/>
</dbReference>
<dbReference type="Pfam" id="PF00753">
    <property type="entry name" value="Lactamase_B"/>
    <property type="match status" value="1"/>
</dbReference>
<dbReference type="AlphaFoldDB" id="A0A1G2IY97"/>
<dbReference type="Proteomes" id="UP000178650">
    <property type="component" value="Unassembled WGS sequence"/>
</dbReference>
<organism evidence="2 3">
    <name type="scientific">Candidatus Staskawiczbacteria bacterium RIFOXYB1_FULL_37_44</name>
    <dbReference type="NCBI Taxonomy" id="1802223"/>
    <lineage>
        <taxon>Bacteria</taxon>
        <taxon>Candidatus Staskawicziibacteriota</taxon>
    </lineage>
</organism>
<evidence type="ECO:0000259" key="1">
    <source>
        <dbReference type="SMART" id="SM00849"/>
    </source>
</evidence>
<evidence type="ECO:0000313" key="3">
    <source>
        <dbReference type="Proteomes" id="UP000178650"/>
    </source>
</evidence>
<dbReference type="PANTHER" id="PTHR30619:SF1">
    <property type="entry name" value="RECOMBINATION PROTEIN 2"/>
    <property type="match status" value="1"/>
</dbReference>
<dbReference type="STRING" id="1802223.A2358_01665"/>
<reference evidence="2 3" key="1">
    <citation type="journal article" date="2016" name="Nat. Commun.">
        <title>Thousands of microbial genomes shed light on interconnected biogeochemical processes in an aquifer system.</title>
        <authorList>
            <person name="Anantharaman K."/>
            <person name="Brown C.T."/>
            <person name="Hug L.A."/>
            <person name="Sharon I."/>
            <person name="Castelle C.J."/>
            <person name="Probst A.J."/>
            <person name="Thomas B.C."/>
            <person name="Singh A."/>
            <person name="Wilkins M.J."/>
            <person name="Karaoz U."/>
            <person name="Brodie E.L."/>
            <person name="Williams K.H."/>
            <person name="Hubbard S.S."/>
            <person name="Banfield J.F."/>
        </authorList>
    </citation>
    <scope>NUCLEOTIDE SEQUENCE [LARGE SCALE GENOMIC DNA]</scope>
</reference>
<accession>A0A1G2IY97</accession>
<dbReference type="CDD" id="cd07731">
    <property type="entry name" value="ComA-like_MBL-fold"/>
    <property type="match status" value="1"/>
</dbReference>
<dbReference type="SUPFAM" id="SSF56281">
    <property type="entry name" value="Metallo-hydrolase/oxidoreductase"/>
    <property type="match status" value="1"/>
</dbReference>
<sequence>MNKKIFLYLALILLALNFFCWKEVFSLTENNYLKVDFLDVGQGDSAFIETPEKHQILIDGGPTSAVLQKLSERMPFWDKEIDLIILTHPELDHMQGLIDVLQRYRADYILWTGILRETSEYKKWASILSQNSKKVIVVSAGTKVKAGNAEIDILFPFENLAGNEVKNTNDSSIVAKLIYGKESFLFTGDISSTAEKLLANSKENILSNVLKVAHHGSKYSTSDLFLAAVAPRIAVISAGVKNTYGHPTREVLQRLQNYDITTLRTDQSGDINFVTDGNSIYITLNYEIPEIP</sequence>
<gene>
    <name evidence="2" type="ORF">A2358_01665</name>
</gene>
<comment type="caution">
    <text evidence="2">The sequence shown here is derived from an EMBL/GenBank/DDBJ whole genome shotgun (WGS) entry which is preliminary data.</text>
</comment>
<evidence type="ECO:0000313" key="2">
    <source>
        <dbReference type="EMBL" id="OGZ79653.1"/>
    </source>
</evidence>
<protein>
    <recommendedName>
        <fullName evidence="1">Metallo-beta-lactamase domain-containing protein</fullName>
    </recommendedName>
</protein>
<name>A0A1G2IY97_9BACT</name>
<proteinExistence type="predicted"/>
<dbReference type="InterPro" id="IPR052159">
    <property type="entry name" value="Competence_DNA_uptake"/>
</dbReference>
<dbReference type="SMART" id="SM00849">
    <property type="entry name" value="Lactamase_B"/>
    <property type="match status" value="1"/>
</dbReference>
<dbReference type="Gene3D" id="3.60.15.10">
    <property type="entry name" value="Ribonuclease Z/Hydroxyacylglutathione hydrolase-like"/>
    <property type="match status" value="1"/>
</dbReference>
<dbReference type="InterPro" id="IPR036866">
    <property type="entry name" value="RibonucZ/Hydroxyglut_hydro"/>
</dbReference>
<dbReference type="EMBL" id="MHPJ01000001">
    <property type="protein sequence ID" value="OGZ79653.1"/>
    <property type="molecule type" value="Genomic_DNA"/>
</dbReference>
<dbReference type="InterPro" id="IPR035681">
    <property type="entry name" value="ComA-like_MBL"/>
</dbReference>
<feature type="domain" description="Metallo-beta-lactamase" evidence="1">
    <location>
        <begin position="42"/>
        <end position="240"/>
    </location>
</feature>
<dbReference type="InterPro" id="IPR001279">
    <property type="entry name" value="Metallo-B-lactamas"/>
</dbReference>